<protein>
    <submittedName>
        <fullName evidence="3">GDSL lipase/acylhydrolase family protein</fullName>
    </submittedName>
</protein>
<dbReference type="PANTHER" id="PTHR45648">
    <property type="entry name" value="GDSL LIPASE/ACYLHYDROLASE FAMILY PROTEIN (AFU_ORTHOLOGUE AFUA_4G14700)"/>
    <property type="match status" value="1"/>
</dbReference>
<dbReference type="Pfam" id="PF00657">
    <property type="entry name" value="Lipase_GDSL"/>
    <property type="match status" value="1"/>
</dbReference>
<keyword evidence="1" id="KW-0378">Hydrolase</keyword>
<feature type="transmembrane region" description="Helical" evidence="2">
    <location>
        <begin position="28"/>
        <end position="49"/>
    </location>
</feature>
<evidence type="ECO:0000256" key="1">
    <source>
        <dbReference type="ARBA" id="ARBA00022801"/>
    </source>
</evidence>
<dbReference type="Proteomes" id="UP001203852">
    <property type="component" value="Unassembled WGS sequence"/>
</dbReference>
<dbReference type="EMBL" id="MU404354">
    <property type="protein sequence ID" value="KAI1612344.1"/>
    <property type="molecule type" value="Genomic_DNA"/>
</dbReference>
<dbReference type="CDD" id="cd01846">
    <property type="entry name" value="fatty_acyltransferase_like"/>
    <property type="match status" value="1"/>
</dbReference>
<keyword evidence="2" id="KW-0472">Membrane</keyword>
<accession>A0AAN6DTE8</accession>
<evidence type="ECO:0000256" key="2">
    <source>
        <dbReference type="SAM" id="Phobius"/>
    </source>
</evidence>
<dbReference type="PANTHER" id="PTHR45648:SF22">
    <property type="entry name" value="GDSL LIPASE_ACYLHYDROLASE FAMILY PROTEIN (AFU_ORTHOLOGUE AFUA_4G14700)"/>
    <property type="match status" value="1"/>
</dbReference>
<evidence type="ECO:0000313" key="3">
    <source>
        <dbReference type="EMBL" id="KAI1612344.1"/>
    </source>
</evidence>
<dbReference type="InterPro" id="IPR001087">
    <property type="entry name" value="GDSL"/>
</dbReference>
<dbReference type="InterPro" id="IPR036514">
    <property type="entry name" value="SGNH_hydro_sf"/>
</dbReference>
<dbReference type="Gene3D" id="3.40.50.1110">
    <property type="entry name" value="SGNH hydrolase"/>
    <property type="match status" value="1"/>
</dbReference>
<sequence>MGNYLDQRNALPVFVLIPLAGNQIEQMFVLGIFFVLVTTTTACWTRTGLPPWRLSRFKYLVTFGDSYTDESRLEYFIKHGGVGPPPGTILAESALIRPWARYVAQYADSLSLHNYAVAGAVCSNEITPRHFTTIASDFPSVLEYEIPAWLAEHSLSPSGNGRRSHDLGTNTVFAILIGTNDLGNAAFLTDSQVSGRLLHHYTECVYRAFDAIYAAGGRNFVLMNTVPLHLAPQYAADGTPATRYYPDKPSNLTQVAARIQRDTASVNEIFRYKTPYELLIGQRYPGSDFALFDTWRMFTDIYTNPHLYLNGTEELTVDDWSHHCSVAGTDCVHRHNNTSPDSFMWWDELHPSEQVHRVLAGEIVNVLDGSSEYATYWSSR</sequence>
<dbReference type="GO" id="GO:0016788">
    <property type="term" value="F:hydrolase activity, acting on ester bonds"/>
    <property type="evidence" value="ECO:0007669"/>
    <property type="project" value="InterPro"/>
</dbReference>
<keyword evidence="4" id="KW-1185">Reference proteome</keyword>
<evidence type="ECO:0000313" key="4">
    <source>
        <dbReference type="Proteomes" id="UP001203852"/>
    </source>
</evidence>
<dbReference type="SUPFAM" id="SSF52266">
    <property type="entry name" value="SGNH hydrolase"/>
    <property type="match status" value="1"/>
</dbReference>
<gene>
    <name evidence="3" type="ORF">EDD36DRAFT_487414</name>
</gene>
<keyword evidence="2" id="KW-0812">Transmembrane</keyword>
<comment type="caution">
    <text evidence="3">The sequence shown here is derived from an EMBL/GenBank/DDBJ whole genome shotgun (WGS) entry which is preliminary data.</text>
</comment>
<dbReference type="AlphaFoldDB" id="A0AAN6DTE8"/>
<dbReference type="InterPro" id="IPR051058">
    <property type="entry name" value="GDSL_Est/Lipase"/>
</dbReference>
<keyword evidence="2" id="KW-1133">Transmembrane helix</keyword>
<reference evidence="3" key="1">
    <citation type="journal article" date="2022" name="bioRxiv">
        <title>Deciphering the potential niche of two novel black yeast fungi from a biological soil crust based on their genomes, phenotypes, and melanin regulation.</title>
        <authorList>
            <consortium name="DOE Joint Genome Institute"/>
            <person name="Carr E.C."/>
            <person name="Barton Q."/>
            <person name="Grambo S."/>
            <person name="Sullivan M."/>
            <person name="Renfro C.M."/>
            <person name="Kuo A."/>
            <person name="Pangilinan J."/>
            <person name="Lipzen A."/>
            <person name="Keymanesh K."/>
            <person name="Savage E."/>
            <person name="Barry K."/>
            <person name="Grigoriev I.V."/>
            <person name="Riekhof W.R."/>
            <person name="Harris S.S."/>
        </authorList>
    </citation>
    <scope>NUCLEOTIDE SEQUENCE</scope>
    <source>
        <strain evidence="3">JF 03-4F</strain>
    </source>
</reference>
<name>A0AAN6DTE8_9EURO</name>
<proteinExistence type="predicted"/>
<organism evidence="3 4">
    <name type="scientific">Exophiala viscosa</name>
    <dbReference type="NCBI Taxonomy" id="2486360"/>
    <lineage>
        <taxon>Eukaryota</taxon>
        <taxon>Fungi</taxon>
        <taxon>Dikarya</taxon>
        <taxon>Ascomycota</taxon>
        <taxon>Pezizomycotina</taxon>
        <taxon>Eurotiomycetes</taxon>
        <taxon>Chaetothyriomycetidae</taxon>
        <taxon>Chaetothyriales</taxon>
        <taxon>Herpotrichiellaceae</taxon>
        <taxon>Exophiala</taxon>
    </lineage>
</organism>